<proteinExistence type="predicted"/>
<evidence type="ECO:0000313" key="1">
    <source>
        <dbReference type="EMBL" id="SDO88228.1"/>
    </source>
</evidence>
<keyword evidence="2" id="KW-1185">Reference proteome</keyword>
<dbReference type="EMBL" id="FNJI01000007">
    <property type="protein sequence ID" value="SDO88228.1"/>
    <property type="molecule type" value="Genomic_DNA"/>
</dbReference>
<dbReference type="OrthoDB" id="9814719at2"/>
<gene>
    <name evidence="1" type="ORF">SAMN05660330_01268</name>
</gene>
<sequence>MDDRRVEIFAGKPAVLVENGPLRLVIQAYHGDEAATELVAAEAEFCFDCLKRVAENLDLLKLRHGTIKELPDDELARTMVESVRLIGDADLTPMAAVAGTIADFVADHLFRFRITKVIVDNGGDIAVRLAKGERATVGFRPRIDSAEISHVVHLAKGPKSWGVNTSGMGGRSLTRGIASAVSVFADNSSVADGGATAVANSCFVDDCNIRQVPANSIDPHTDLGDMGVTVGIDGVTEKNMQKALANGLERADLLVERGLVRGAILCVGQHMALTHDFSRRVGELHQYQG</sequence>
<name>A0A1H0N6F4_9BACT</name>
<dbReference type="InterPro" id="IPR003374">
    <property type="entry name" value="ApbE-like_sf"/>
</dbReference>
<reference evidence="1 2" key="1">
    <citation type="submission" date="2016-10" db="EMBL/GenBank/DDBJ databases">
        <authorList>
            <person name="de Groot N.N."/>
        </authorList>
    </citation>
    <scope>NUCLEOTIDE SEQUENCE [LARGE SCALE GENOMIC DNA]</scope>
    <source>
        <strain evidence="1 2">DSM 12130</strain>
    </source>
</reference>
<accession>A0A1H0N6F4</accession>
<protein>
    <recommendedName>
        <fullName evidence="3">FAD:protein FMN transferase</fullName>
    </recommendedName>
</protein>
<evidence type="ECO:0008006" key="3">
    <source>
        <dbReference type="Google" id="ProtNLM"/>
    </source>
</evidence>
<evidence type="ECO:0000313" key="2">
    <source>
        <dbReference type="Proteomes" id="UP000199073"/>
    </source>
</evidence>
<organism evidence="1 2">
    <name type="scientific">Desulforhopalus singaporensis</name>
    <dbReference type="NCBI Taxonomy" id="91360"/>
    <lineage>
        <taxon>Bacteria</taxon>
        <taxon>Pseudomonadati</taxon>
        <taxon>Thermodesulfobacteriota</taxon>
        <taxon>Desulfobulbia</taxon>
        <taxon>Desulfobulbales</taxon>
        <taxon>Desulfocapsaceae</taxon>
        <taxon>Desulforhopalus</taxon>
    </lineage>
</organism>
<dbReference type="Proteomes" id="UP000199073">
    <property type="component" value="Unassembled WGS sequence"/>
</dbReference>
<dbReference type="SUPFAM" id="SSF143631">
    <property type="entry name" value="ApbE-like"/>
    <property type="match status" value="1"/>
</dbReference>
<dbReference type="RefSeq" id="WP_092220900.1">
    <property type="nucleotide sequence ID" value="NZ_FNJI01000007.1"/>
</dbReference>
<dbReference type="Gene3D" id="3.10.520.10">
    <property type="entry name" value="ApbE-like domains"/>
    <property type="match status" value="1"/>
</dbReference>
<dbReference type="AlphaFoldDB" id="A0A1H0N6F4"/>
<dbReference type="STRING" id="91360.SAMN05660330_01268"/>